<evidence type="ECO:0000256" key="5">
    <source>
        <dbReference type="ARBA" id="ARBA00022640"/>
    </source>
</evidence>
<keyword evidence="4" id="KW-0150">Chloroplast</keyword>
<evidence type="ECO:0000256" key="3">
    <source>
        <dbReference type="ARBA" id="ARBA00009481"/>
    </source>
</evidence>
<dbReference type="Gene3D" id="3.30.70.100">
    <property type="match status" value="1"/>
</dbReference>
<dbReference type="Gene3D" id="3.40.250.10">
    <property type="entry name" value="Rhodanese-like domain"/>
    <property type="match status" value="1"/>
</dbReference>
<feature type="region of interest" description="Disordered" evidence="8">
    <location>
        <begin position="575"/>
        <end position="656"/>
    </location>
</feature>
<dbReference type="EMBL" id="CAKOGP040001224">
    <property type="protein sequence ID" value="CAJ1944559.1"/>
    <property type="molecule type" value="Genomic_DNA"/>
</dbReference>
<feature type="region of interest" description="Disordered" evidence="8">
    <location>
        <begin position="914"/>
        <end position="940"/>
    </location>
</feature>
<dbReference type="InterPro" id="IPR040503">
    <property type="entry name" value="TRHO_N"/>
</dbReference>
<sequence length="1165" mass="129771">MLETSLESVSVDGNDSNSIDPRSNLGDLERKVCVVTTAALPWRTGTSVNPLARALYLTRGRLRHKVTLVIPWLPKKEEQSLLFGDYTFESEKDQENWIREYCKDRMGCEEEEFMLSIIFYEAYYNAAFGSIFPTVDICSLIPDEDADIAILEEPEHLTWFRVPDEVEEGDEDAANKALLGWKFKFKYVVGILHTNYDMYVKQQGIGTSIIAAPVLSSLSSLVVQAYCHRVVRLSATLPELEPSREKTCNVHGVRSEFFESPGEYKPEVEPVPVYFIGKLVWAKGFDKLLDIADAFKRSTGGYFPIDIYGSGPDKEAISRAFLGRKGVIKADEALQENLKTEADASIQDFFSADGSLRKLVEKSEFEQSGRGESKPLESLGPNPLDIIGDISGKSMNAGVSTTTAIANLCKRSVELGFHSTFSENLEKDSTSKGYRLDLPRSKYELRQHPIPARFLGTIDHAVIKDIPEYKIFLNVSESEVLCTTTAEALAMGKWVIIPNHPSNDFFPQFSNCLEFSDENECIEKIQHALANDPQPLSEMDQMKLSWEGAVKRLYESTAMSTEEFEKRDISAEKDLTVSSGLQPQRALQPIKKAKLHPIEEVMSTQEAENKKDGSSSRKRRLSKRERRALKKQRKQGLSETSEATSTSTEPVGVRASNTNDESAFLKAYEAIPVPASPSAEVLASSNIGLRASSDELLEGGGPGSGKTLGKWFPNAQLIKCAVSYTNTGQLMLNGPNVDKSVRVESPRSSLVLFYQYTKQQKWSQTRLKILMTYLTSVAKKRNIGGRIRVAQEGVNATVSAIDVSGTSAQTTLRHFAQDLRNFDPDVFSQTDFKFIDDLPADRHFKELKVVPVQELVFYGIQENDAPLDGPEETDGIKGGVHLEAKEYHEMMGKDNTVIIDVRNHYEAIIGRFDGQQKKESSKGSGAKSKNTENASKSGAEYLDPLMRKSTDFKSWLAKDATQEKLKDKTVLMYCTGGIRCERASAYLKKEMGSEVKGVYQLQGGIERYLKEFPDGGYWRGKNFVFDKREAVGVDNPEGDGGVIRKGDKKKAAKKIDEAKCVVCSAQWDRYVGKKKCYTCGVPVLMCEKCMSLKPDKTPGMKLKVRCPLCVTENITVPASEAEFTDNGIKNKVLGDDQKHVATSVLKWGGGHSTKKKQGRKQASYR</sequence>
<feature type="compositionally biased region" description="Low complexity" evidence="8">
    <location>
        <begin position="638"/>
        <end position="649"/>
    </location>
</feature>
<reference evidence="10" key="1">
    <citation type="submission" date="2023-08" db="EMBL/GenBank/DDBJ databases">
        <authorList>
            <person name="Audoor S."/>
            <person name="Bilcke G."/>
        </authorList>
    </citation>
    <scope>NUCLEOTIDE SEQUENCE</scope>
</reference>
<dbReference type="Pfam" id="PF17773">
    <property type="entry name" value="UPF0176_N"/>
    <property type="match status" value="1"/>
</dbReference>
<evidence type="ECO:0000256" key="7">
    <source>
        <dbReference type="ARBA" id="ARBA00023136"/>
    </source>
</evidence>
<comment type="similarity">
    <text evidence="3">Belongs to the glycosyltransferase group 1 family. Glycosyltransferase 4 subfamily.</text>
</comment>
<dbReference type="InterPro" id="IPR022111">
    <property type="entry name" value="Rhodanese_C"/>
</dbReference>
<evidence type="ECO:0000256" key="8">
    <source>
        <dbReference type="SAM" id="MobiDB-lite"/>
    </source>
</evidence>
<dbReference type="AlphaFoldDB" id="A0AAD2CZS4"/>
<evidence type="ECO:0000259" key="9">
    <source>
        <dbReference type="PROSITE" id="PS50206"/>
    </source>
</evidence>
<evidence type="ECO:0000313" key="11">
    <source>
        <dbReference type="Proteomes" id="UP001295423"/>
    </source>
</evidence>
<dbReference type="GO" id="GO:0009507">
    <property type="term" value="C:chloroplast"/>
    <property type="evidence" value="ECO:0007669"/>
    <property type="project" value="UniProtKB-SubCell"/>
</dbReference>
<evidence type="ECO:0000256" key="6">
    <source>
        <dbReference type="ARBA" id="ARBA00022679"/>
    </source>
</evidence>
<feature type="compositionally biased region" description="Basic residues" evidence="8">
    <location>
        <begin position="616"/>
        <end position="634"/>
    </location>
</feature>
<dbReference type="InterPro" id="IPR044525">
    <property type="entry name" value="DGDG1/2"/>
</dbReference>
<keyword evidence="6" id="KW-0808">Transferase</keyword>
<dbReference type="PROSITE" id="PS50206">
    <property type="entry name" value="RHODANESE_3"/>
    <property type="match status" value="1"/>
</dbReference>
<dbReference type="PANTHER" id="PTHR46132">
    <property type="entry name" value="DIGALACTOSYLDIACYLGLYCEROL SYNTHASE 2, CHLOROPLASTIC"/>
    <property type="match status" value="1"/>
</dbReference>
<protein>
    <recommendedName>
        <fullName evidence="9">Rhodanese domain-containing protein</fullName>
    </recommendedName>
</protein>
<comment type="subcellular location">
    <subcellularLocation>
        <location evidence="2">Membrane</location>
    </subcellularLocation>
    <subcellularLocation>
        <location evidence="1">Plastid</location>
        <location evidence="1">Chloroplast</location>
    </subcellularLocation>
</comment>
<dbReference type="GO" id="GO:0046481">
    <property type="term" value="F:digalactosyldiacylglycerol synthase activity"/>
    <property type="evidence" value="ECO:0007669"/>
    <property type="project" value="InterPro"/>
</dbReference>
<evidence type="ECO:0000256" key="2">
    <source>
        <dbReference type="ARBA" id="ARBA00004370"/>
    </source>
</evidence>
<dbReference type="GO" id="GO:0016020">
    <property type="term" value="C:membrane"/>
    <property type="evidence" value="ECO:0007669"/>
    <property type="project" value="UniProtKB-SubCell"/>
</dbReference>
<proteinExistence type="inferred from homology"/>
<evidence type="ECO:0000256" key="1">
    <source>
        <dbReference type="ARBA" id="ARBA00004229"/>
    </source>
</evidence>
<dbReference type="CDD" id="cd01635">
    <property type="entry name" value="Glycosyltransferase_GTB-type"/>
    <property type="match status" value="1"/>
</dbReference>
<keyword evidence="11" id="KW-1185">Reference proteome</keyword>
<dbReference type="Pfam" id="PF00581">
    <property type="entry name" value="Rhodanese"/>
    <property type="match status" value="1"/>
</dbReference>
<gene>
    <name evidence="10" type="ORF">CYCCA115_LOCUS8948</name>
</gene>
<name>A0AAD2CZS4_9STRA</name>
<accession>A0AAD2CZS4</accession>
<dbReference type="SMART" id="SM00450">
    <property type="entry name" value="RHOD"/>
    <property type="match status" value="1"/>
</dbReference>
<dbReference type="PANTHER" id="PTHR46132:SF1">
    <property type="entry name" value="DIGALACTOSYLDIACYLGLYCEROL SYNTHASE 2, CHLOROPLASTIC"/>
    <property type="match status" value="1"/>
</dbReference>
<feature type="compositionally biased region" description="Polar residues" evidence="8">
    <location>
        <begin position="1"/>
        <end position="21"/>
    </location>
</feature>
<keyword evidence="5" id="KW-0934">Plastid</keyword>
<feature type="domain" description="Rhodanese" evidence="9">
    <location>
        <begin position="892"/>
        <end position="1017"/>
    </location>
</feature>
<dbReference type="InterPro" id="IPR001763">
    <property type="entry name" value="Rhodanese-like_dom"/>
</dbReference>
<feature type="region of interest" description="Disordered" evidence="8">
    <location>
        <begin position="1146"/>
        <end position="1165"/>
    </location>
</feature>
<evidence type="ECO:0000256" key="4">
    <source>
        <dbReference type="ARBA" id="ARBA00022528"/>
    </source>
</evidence>
<dbReference type="SUPFAM" id="SSF52821">
    <property type="entry name" value="Rhodanese/Cell cycle control phosphatase"/>
    <property type="match status" value="1"/>
</dbReference>
<organism evidence="10 11">
    <name type="scientific">Cylindrotheca closterium</name>
    <dbReference type="NCBI Taxonomy" id="2856"/>
    <lineage>
        <taxon>Eukaryota</taxon>
        <taxon>Sar</taxon>
        <taxon>Stramenopiles</taxon>
        <taxon>Ochrophyta</taxon>
        <taxon>Bacillariophyta</taxon>
        <taxon>Bacillariophyceae</taxon>
        <taxon>Bacillariophycidae</taxon>
        <taxon>Bacillariales</taxon>
        <taxon>Bacillariaceae</taxon>
        <taxon>Cylindrotheca</taxon>
    </lineage>
</organism>
<dbReference type="Proteomes" id="UP001295423">
    <property type="component" value="Unassembled WGS sequence"/>
</dbReference>
<evidence type="ECO:0000313" key="10">
    <source>
        <dbReference type="EMBL" id="CAJ1944559.1"/>
    </source>
</evidence>
<keyword evidence="7" id="KW-0472">Membrane</keyword>
<dbReference type="InterPro" id="IPR036873">
    <property type="entry name" value="Rhodanese-like_dom_sf"/>
</dbReference>
<comment type="caution">
    <text evidence="10">The sequence shown here is derived from an EMBL/GenBank/DDBJ whole genome shotgun (WGS) entry which is preliminary data.</text>
</comment>
<dbReference type="Gene3D" id="3.40.50.2000">
    <property type="entry name" value="Glycogen Phosphorylase B"/>
    <property type="match status" value="1"/>
</dbReference>
<feature type="region of interest" description="Disordered" evidence="8">
    <location>
        <begin position="1"/>
        <end position="22"/>
    </location>
</feature>
<dbReference type="Pfam" id="PF12368">
    <property type="entry name" value="Rhodanese_C"/>
    <property type="match status" value="1"/>
</dbReference>